<dbReference type="PANTHER" id="PTHR12553">
    <property type="entry name" value="ZINC PHOSPHODIESTERASE ELAC PROTEIN 2"/>
    <property type="match status" value="1"/>
</dbReference>
<evidence type="ECO:0000256" key="9">
    <source>
        <dbReference type="ARBA" id="ARBA00022801"/>
    </source>
</evidence>
<dbReference type="InterPro" id="IPR047151">
    <property type="entry name" value="RNZ2-like"/>
</dbReference>
<keyword evidence="9 14" id="KW-0378">Hydrolase</keyword>
<dbReference type="Proteomes" id="UP001216638">
    <property type="component" value="Chromosome 1"/>
</dbReference>
<evidence type="ECO:0000256" key="8">
    <source>
        <dbReference type="ARBA" id="ARBA00022759"/>
    </source>
</evidence>
<sequence>MGASTLRVLTAPSSDTSELPTLVLQCDATKYLFNAGEGTTRSSAQRRSSNARVEHVFVSRVASEAIGGIPGLLMTMADGGKTSVDVYGPPNTRYALATTRFYAKRDKMHVRVHDVPLDADDVRPCFEDEHVAVYAVPVVPGGVPSAPAPAPGHTPSYVPDNEPWRDPKWTPTALRGADADRWYTSVLEDAWGAKYAGDARSWTPARVAHALPPPPVPPRKAGAEPGRQAPVLCYICAGATQRGKFDAQRAAALGLAPGPDFARLTRGEAVDIERPAAWATLTDAERTQWLRSRAPRRAQKGRPPVDVPTYALERVTLRSADVVGTARAGPVFFYVTLPTTEHLDTFLTPPTQRAFAPYTHAANATRPPEQHTMPHVIVHAVPPAVFQDARYVAWMQSFGPACYHLIANRAQCADRLMYTSSALTLLRLAHLDAEMYAVPGYALTPQIACDGERVQPASEDMVIGLQPRAPPKQLVSSAPVFDAPLAAMDARLAEQATPEAADAWAQYEAAVARVHATPPVAGTSAADALTFTTLGTGSSAPSKYRNVLSTLVHIPGVGYVLLDAGEGTYFQLARRFGPGEHGWSGVGIEHVLRHLRMVFVSHIHGDHHMGMARLLLERRKLGVPHPLYFFSNNYTRFYLREYSAIETLGFDEPHGVVAVDNELLDYRHGVDPEAPHVASPASGARAAARKHVEAAKTALGLRAIRTAPVVHRTSHCYGLILEHTDGWKLVFSGDTMPCPALVEAGRGATVLIHEATMQDDEAELAHAKGHSTIGQAVRIAQEMRAEHLLLTHFSQRYPKFARIDTGSSALPVGIAFDMMHITPHQMRQGKRQLPALQALFAAEVQDDGASDSDASALAAPEADAAPPAKRSREAPPAKAPAEASPACPPHTVRHNDAASAWRYVVLRLAAAHAERDAHAHVPSEYAVRQGIAQAVQTMHGVIGAAFAVDVLYVGAPLGTHDAAQVADAVVRVPSEHVDALLSAVASIDPAARATLTEGQALRVSVQGVSHNLAMLTSDARAWMAAQRAANP</sequence>
<protein>
    <recommendedName>
        <fullName evidence="4">ribonuclease Z</fullName>
        <ecNumber evidence="4">3.1.26.11</ecNumber>
    </recommendedName>
</protein>
<evidence type="ECO:0000259" key="13">
    <source>
        <dbReference type="Pfam" id="PF13691"/>
    </source>
</evidence>
<reference evidence="14" key="1">
    <citation type="submission" date="2023-03" db="EMBL/GenBank/DDBJ databases">
        <title>Mating type loci evolution in Malassezia.</title>
        <authorList>
            <person name="Coelho M.A."/>
        </authorList>
    </citation>
    <scope>NUCLEOTIDE SEQUENCE</scope>
    <source>
        <strain evidence="14">CBS 14135</strain>
    </source>
</reference>
<dbReference type="GO" id="GO:0005739">
    <property type="term" value="C:mitochondrion"/>
    <property type="evidence" value="ECO:0007669"/>
    <property type="project" value="TreeGrafter"/>
</dbReference>
<dbReference type="InterPro" id="IPR027794">
    <property type="entry name" value="tRNase_Z_dom"/>
</dbReference>
<evidence type="ECO:0000256" key="1">
    <source>
        <dbReference type="ARBA" id="ARBA00000402"/>
    </source>
</evidence>
<name>A0AAF0DRM5_9BASI</name>
<dbReference type="EMBL" id="CP119951">
    <property type="protein sequence ID" value="WFC94783.1"/>
    <property type="molecule type" value="Genomic_DNA"/>
</dbReference>
<dbReference type="AlphaFoldDB" id="A0AAF0DRM5"/>
<dbReference type="PANTHER" id="PTHR12553:SF49">
    <property type="entry name" value="ZINC PHOSPHODIESTERASE ELAC PROTEIN 2"/>
    <property type="match status" value="1"/>
</dbReference>
<evidence type="ECO:0000313" key="14">
    <source>
        <dbReference type="EMBL" id="WFC94783.1"/>
    </source>
</evidence>
<keyword evidence="15" id="KW-1185">Reference proteome</keyword>
<dbReference type="GO" id="GO:1990180">
    <property type="term" value="P:mitochondrial tRNA 3'-end processing"/>
    <property type="evidence" value="ECO:0007669"/>
    <property type="project" value="TreeGrafter"/>
</dbReference>
<dbReference type="InterPro" id="IPR036866">
    <property type="entry name" value="RibonucZ/Hydroxyglut_hydro"/>
</dbReference>
<proteinExistence type="inferred from homology"/>
<evidence type="ECO:0000256" key="10">
    <source>
        <dbReference type="ARBA" id="ARBA00022833"/>
    </source>
</evidence>
<accession>A0AAF0DRM5</accession>
<dbReference type="EC" id="3.1.26.11" evidence="4"/>
<dbReference type="SUPFAM" id="SSF56281">
    <property type="entry name" value="Metallo-hydrolase/oxidoreductase"/>
    <property type="match status" value="2"/>
</dbReference>
<dbReference type="Gene3D" id="3.60.15.10">
    <property type="entry name" value="Ribonuclease Z/Hydroxyacylglutathione hydrolase-like"/>
    <property type="match status" value="2"/>
</dbReference>
<feature type="compositionally biased region" description="Low complexity" evidence="11">
    <location>
        <begin position="851"/>
        <end position="869"/>
    </location>
</feature>
<evidence type="ECO:0000256" key="4">
    <source>
        <dbReference type="ARBA" id="ARBA00012477"/>
    </source>
</evidence>
<evidence type="ECO:0000259" key="12">
    <source>
        <dbReference type="Pfam" id="PF12706"/>
    </source>
</evidence>
<organism evidence="14 15">
    <name type="scientific">Malassezia brasiliensis</name>
    <dbReference type="NCBI Taxonomy" id="1821822"/>
    <lineage>
        <taxon>Eukaryota</taxon>
        <taxon>Fungi</taxon>
        <taxon>Dikarya</taxon>
        <taxon>Basidiomycota</taxon>
        <taxon>Ustilaginomycotina</taxon>
        <taxon>Malasseziomycetes</taxon>
        <taxon>Malasseziales</taxon>
        <taxon>Malasseziaceae</taxon>
        <taxon>Malassezia</taxon>
    </lineage>
</organism>
<keyword evidence="6" id="KW-0540">Nuclease</keyword>
<feature type="compositionally biased region" description="Low complexity" evidence="11">
    <location>
        <begin position="876"/>
        <end position="885"/>
    </location>
</feature>
<dbReference type="GO" id="GO:0042781">
    <property type="term" value="F:3'-tRNA processing endoribonuclease activity"/>
    <property type="evidence" value="ECO:0007669"/>
    <property type="project" value="UniProtKB-EC"/>
</dbReference>
<evidence type="ECO:0000256" key="2">
    <source>
        <dbReference type="ARBA" id="ARBA00001947"/>
    </source>
</evidence>
<feature type="domain" description="tRNase Z endonuclease" evidence="13">
    <location>
        <begin position="8"/>
        <end position="68"/>
    </location>
</feature>
<keyword evidence="10" id="KW-0862">Zinc</keyword>
<dbReference type="Pfam" id="PF13691">
    <property type="entry name" value="Lactamase_B_4"/>
    <property type="match status" value="1"/>
</dbReference>
<comment type="cofactor">
    <cofactor evidence="2">
        <name>Zn(2+)</name>
        <dbReference type="ChEBI" id="CHEBI:29105"/>
    </cofactor>
</comment>
<comment type="catalytic activity">
    <reaction evidence="1">
        <text>Endonucleolytic cleavage of RNA, removing extra 3' nucleotides from tRNA precursor, generating 3' termini of tRNAs. A 3'-hydroxy group is left at the tRNA terminus and a 5'-phosphoryl group is left at the trailer molecule.</text>
        <dbReference type="EC" id="3.1.26.11"/>
    </reaction>
</comment>
<evidence type="ECO:0000256" key="11">
    <source>
        <dbReference type="SAM" id="MobiDB-lite"/>
    </source>
</evidence>
<dbReference type="Pfam" id="PF12706">
    <property type="entry name" value="Lactamase_B_2"/>
    <property type="match status" value="1"/>
</dbReference>
<evidence type="ECO:0000256" key="6">
    <source>
        <dbReference type="ARBA" id="ARBA00022722"/>
    </source>
</evidence>
<keyword evidence="5" id="KW-0819">tRNA processing</keyword>
<dbReference type="GO" id="GO:0046872">
    <property type="term" value="F:metal ion binding"/>
    <property type="evidence" value="ECO:0007669"/>
    <property type="project" value="UniProtKB-KW"/>
</dbReference>
<evidence type="ECO:0000256" key="3">
    <source>
        <dbReference type="ARBA" id="ARBA00007823"/>
    </source>
</evidence>
<evidence type="ECO:0000256" key="5">
    <source>
        <dbReference type="ARBA" id="ARBA00022694"/>
    </source>
</evidence>
<feature type="domain" description="Metallo-beta-lactamase" evidence="12">
    <location>
        <begin position="560"/>
        <end position="793"/>
    </location>
</feature>
<evidence type="ECO:0000313" key="15">
    <source>
        <dbReference type="Proteomes" id="UP001216638"/>
    </source>
</evidence>
<feature type="region of interest" description="Disordered" evidence="11">
    <location>
        <begin position="850"/>
        <end position="892"/>
    </location>
</feature>
<gene>
    <name evidence="14" type="ORF">MBRA1_001417</name>
</gene>
<comment type="similarity">
    <text evidence="3">Belongs to the RNase Z family.</text>
</comment>
<dbReference type="InterPro" id="IPR001279">
    <property type="entry name" value="Metallo-B-lactamas"/>
</dbReference>
<keyword evidence="8" id="KW-0255">Endonuclease</keyword>
<evidence type="ECO:0000256" key="7">
    <source>
        <dbReference type="ARBA" id="ARBA00022723"/>
    </source>
</evidence>
<keyword evidence="7" id="KW-0479">Metal-binding</keyword>
<dbReference type="CDD" id="cd07718">
    <property type="entry name" value="RNaseZ_ELAC1_ELAC2-C-term-like_MBL-fold"/>
    <property type="match status" value="1"/>
</dbReference>